<gene>
    <name evidence="3" type="ORF">MGAL_10B059827</name>
</gene>
<dbReference type="PANTHER" id="PTHR45823">
    <property type="entry name" value="T-SNARE COILED-COIL HOMOLOGY DOMAIN-CONTAINING PROTEIN"/>
    <property type="match status" value="1"/>
</dbReference>
<organism evidence="3 4">
    <name type="scientific">Mytilus galloprovincialis</name>
    <name type="common">Mediterranean mussel</name>
    <dbReference type="NCBI Taxonomy" id="29158"/>
    <lineage>
        <taxon>Eukaryota</taxon>
        <taxon>Metazoa</taxon>
        <taxon>Spiralia</taxon>
        <taxon>Lophotrochozoa</taxon>
        <taxon>Mollusca</taxon>
        <taxon>Bivalvia</taxon>
        <taxon>Autobranchia</taxon>
        <taxon>Pteriomorphia</taxon>
        <taxon>Mytilida</taxon>
        <taxon>Mytiloidea</taxon>
        <taxon>Mytilidae</taxon>
        <taxon>Mytilinae</taxon>
        <taxon>Mytilus</taxon>
    </lineage>
</organism>
<comment type="caution">
    <text evidence="3">The sequence shown here is derived from an EMBL/GenBank/DDBJ whole genome shotgun (WGS) entry which is preliminary data.</text>
</comment>
<dbReference type="PROSITE" id="PS51029">
    <property type="entry name" value="MADF"/>
    <property type="match status" value="1"/>
</dbReference>
<feature type="domain" description="MADF" evidence="2">
    <location>
        <begin position="378"/>
        <end position="466"/>
    </location>
</feature>
<dbReference type="PANTHER" id="PTHR45823:SF1">
    <property type="entry name" value="T-SNARE COILED-COIL HOMOLOGY DOMAIN-CONTAINING PROTEIN"/>
    <property type="match status" value="1"/>
</dbReference>
<dbReference type="Pfam" id="PF10545">
    <property type="entry name" value="MADF_DNA_bdg"/>
    <property type="match status" value="1"/>
</dbReference>
<keyword evidence="4" id="KW-1185">Reference proteome</keyword>
<dbReference type="InterPro" id="IPR006578">
    <property type="entry name" value="MADF-dom"/>
</dbReference>
<evidence type="ECO:0000313" key="4">
    <source>
        <dbReference type="Proteomes" id="UP000596742"/>
    </source>
</evidence>
<feature type="region of interest" description="Disordered" evidence="1">
    <location>
        <begin position="35"/>
        <end position="60"/>
    </location>
</feature>
<proteinExistence type="predicted"/>
<evidence type="ECO:0000259" key="2">
    <source>
        <dbReference type="PROSITE" id="PS51029"/>
    </source>
</evidence>
<feature type="region of interest" description="Disordered" evidence="1">
    <location>
        <begin position="642"/>
        <end position="668"/>
    </location>
</feature>
<reference evidence="3" key="1">
    <citation type="submission" date="2018-11" db="EMBL/GenBank/DDBJ databases">
        <authorList>
            <person name="Alioto T."/>
            <person name="Alioto T."/>
        </authorList>
    </citation>
    <scope>NUCLEOTIDE SEQUENCE</scope>
</reference>
<feature type="compositionally biased region" description="Polar residues" evidence="1">
    <location>
        <begin position="642"/>
        <end position="651"/>
    </location>
</feature>
<name>A0A8B6H7C4_MYTGA</name>
<dbReference type="Proteomes" id="UP000596742">
    <property type="component" value="Unassembled WGS sequence"/>
</dbReference>
<accession>A0A8B6H7C4</accession>
<dbReference type="OrthoDB" id="6162629at2759"/>
<sequence>MLPGLGMGFGVRKQRVSTIAEGTVIAEGYAEAEGTAEAKGSAEGDSGKTRRVATSCESRWDSGDLPRTLDRGVLHNMGATNKPIFDHDYDINLQNKNYYKKKPVLYDGETNWEDYLVQFELIAAINKWSDLEKALELATSLRGSAQSILTNLRPEMRTNFVQLTAALASRFQPENQAEMYRAQMKSKIRGRTEQIPVLGQDIKRLVRLAYPSAPMEVRDYLARDCFIDSLNDADMEWAIFQAKAKNIDNAIQVALEYEAFQNNRRGRGRGKRYQRKILITLPDNDSDAASNTEYDANILNTQEDIPPQGRPCPPLEPRIENNEIREDPPRAETPIDDEENRRTPIEETPSDNEGNTTEQKSKKQKKSCRLRDDQEEAEVLEWVEEHPILWNKKHKEYKNKSVKDRIWQDKADEIDTDVENLKRWYTDLRDWNTKLHSSRSGDGSKDLTDREKWVMDRFKFLKTNIRHRRAPVKSVQEALAVARGDLDEAERIAAEDRLAIISADESIEEGQTNRCRKQFAEAQEDLRSVKSALSVAEPVSERTTFLDWVREVCKNVSDDQFCEFQTSFIQLQNRWKQQKKQQTSPVITSTSFTASGPSGIRSSCFQPMPSLWRMPPPHLQEVSPWQSQSPEYMQSYMQQTCLNPTTSTSDTPDMISSALRSLNDSETP</sequence>
<feature type="region of interest" description="Disordered" evidence="1">
    <location>
        <begin position="299"/>
        <end position="371"/>
    </location>
</feature>
<protein>
    <recommendedName>
        <fullName evidence="2">MADF domain-containing protein</fullName>
    </recommendedName>
</protein>
<feature type="compositionally biased region" description="Polar residues" evidence="1">
    <location>
        <begin position="658"/>
        <end position="668"/>
    </location>
</feature>
<dbReference type="EMBL" id="UYJE01009675">
    <property type="protein sequence ID" value="VDI75620.1"/>
    <property type="molecule type" value="Genomic_DNA"/>
</dbReference>
<evidence type="ECO:0000256" key="1">
    <source>
        <dbReference type="SAM" id="MobiDB-lite"/>
    </source>
</evidence>
<dbReference type="AlphaFoldDB" id="A0A8B6H7C4"/>
<evidence type="ECO:0000313" key="3">
    <source>
        <dbReference type="EMBL" id="VDI75620.1"/>
    </source>
</evidence>
<feature type="compositionally biased region" description="Basic and acidic residues" evidence="1">
    <location>
        <begin position="317"/>
        <end position="330"/>
    </location>
</feature>